<dbReference type="RefSeq" id="WP_270952705.1">
    <property type="nucleotide sequence ID" value="NZ_JAQGLA010000072.1"/>
</dbReference>
<dbReference type="SUPFAM" id="SSF51735">
    <property type="entry name" value="NAD(P)-binding Rossmann-fold domains"/>
    <property type="match status" value="2"/>
</dbReference>
<dbReference type="InterPro" id="IPR036291">
    <property type="entry name" value="NAD(P)-bd_dom_sf"/>
</dbReference>
<sequence>MSRLSEPEPAGSPYRDRPTAVIAGSTSAFADALASRLRGAGWVVQDGSAPRGDLDLVLWVADEAAPDWDSAAGALRDALLLAGDVQPGLERTAADARAAFVAVTRLDGILGYSGVDLESAVTGGLPGLVKTLAAEAPAVFCRAIDLHPDLAEQRCVELVLAELSDVDSGLHQVGYDAEGVRRTVVRGSEPGADPELPACAPIAPPGPDDLLVVSGGGRGVTAECAIGLARRFGTGLLLLGRTPLDADEPAWASGVPESQLKAAIAARLREDGGKPTPRDVQPVYQKLVAQREIRRTLSAVREAGAFVEYLTVDVADSDAVSAALAEHRDRITGVVHGAGALSDRLLVDKTAADVDAVFAPKLSGLRSLLRAVDQDRIRHVLLFSSVAGFFGNRGQADYAMANESLNRLACTLSRDLPAANVASLNWGPWAGGMVTPELARMFRDRGLEPIPVDTGVQIVVDHFAADHPEAVVSVVAS</sequence>
<dbReference type="PANTHER" id="PTHR43775">
    <property type="entry name" value="FATTY ACID SYNTHASE"/>
    <property type="match status" value="1"/>
</dbReference>
<dbReference type="CDD" id="cd08953">
    <property type="entry name" value="KR_2_SDR_x"/>
    <property type="match status" value="1"/>
</dbReference>
<name>A0ABT4V738_9PSEU</name>
<accession>A0ABT4V738</accession>
<dbReference type="EMBL" id="JAQGLA010000072">
    <property type="protein sequence ID" value="MDA3629658.1"/>
    <property type="molecule type" value="Genomic_DNA"/>
</dbReference>
<dbReference type="Pfam" id="PF08659">
    <property type="entry name" value="KR"/>
    <property type="match status" value="1"/>
</dbReference>
<gene>
    <name evidence="3" type="ORF">OU415_29810</name>
</gene>
<evidence type="ECO:0000313" key="3">
    <source>
        <dbReference type="EMBL" id="MDA3629658.1"/>
    </source>
</evidence>
<comment type="caution">
    <text evidence="3">The sequence shown here is derived from an EMBL/GenBank/DDBJ whole genome shotgun (WGS) entry which is preliminary data.</text>
</comment>
<keyword evidence="4" id="KW-1185">Reference proteome</keyword>
<organism evidence="3 4">
    <name type="scientific">Saccharopolyspora oryzae</name>
    <dbReference type="NCBI Taxonomy" id="2997343"/>
    <lineage>
        <taxon>Bacteria</taxon>
        <taxon>Bacillati</taxon>
        <taxon>Actinomycetota</taxon>
        <taxon>Actinomycetes</taxon>
        <taxon>Pseudonocardiales</taxon>
        <taxon>Pseudonocardiaceae</taxon>
        <taxon>Saccharopolyspora</taxon>
    </lineage>
</organism>
<dbReference type="SMART" id="SM00822">
    <property type="entry name" value="PKS_KR"/>
    <property type="match status" value="1"/>
</dbReference>
<evidence type="ECO:0000259" key="2">
    <source>
        <dbReference type="SMART" id="SM00822"/>
    </source>
</evidence>
<protein>
    <submittedName>
        <fullName evidence="3">SDR family NAD(P)-dependent oxidoreductase</fullName>
    </submittedName>
</protein>
<keyword evidence="1" id="KW-0808">Transferase</keyword>
<evidence type="ECO:0000256" key="1">
    <source>
        <dbReference type="ARBA" id="ARBA00022679"/>
    </source>
</evidence>
<dbReference type="Proteomes" id="UP001210380">
    <property type="component" value="Unassembled WGS sequence"/>
</dbReference>
<dbReference type="InterPro" id="IPR057326">
    <property type="entry name" value="KR_dom"/>
</dbReference>
<proteinExistence type="predicted"/>
<reference evidence="3 4" key="1">
    <citation type="submission" date="2022-11" db="EMBL/GenBank/DDBJ databases">
        <title>Draft genome sequence of Saccharopolyspora sp. WRP15-2 isolated from rhizosphere soils of wild rice in Thailand.</title>
        <authorList>
            <person name="Duangmal K."/>
            <person name="Kammanee S."/>
            <person name="Muangham S."/>
        </authorList>
    </citation>
    <scope>NUCLEOTIDE SEQUENCE [LARGE SCALE GENOMIC DNA]</scope>
    <source>
        <strain evidence="3 4">WRP15-2</strain>
    </source>
</reference>
<dbReference type="PANTHER" id="PTHR43775:SF51">
    <property type="entry name" value="INACTIVE PHENOLPHTHIOCEROL SYNTHESIS POLYKETIDE SYNTHASE TYPE I PKS1-RELATED"/>
    <property type="match status" value="1"/>
</dbReference>
<feature type="domain" description="Ketoreductase" evidence="2">
    <location>
        <begin position="209"/>
        <end position="432"/>
    </location>
</feature>
<dbReference type="Gene3D" id="3.40.50.720">
    <property type="entry name" value="NAD(P)-binding Rossmann-like Domain"/>
    <property type="match status" value="1"/>
</dbReference>
<dbReference type="InterPro" id="IPR013968">
    <property type="entry name" value="PKS_KR"/>
</dbReference>
<evidence type="ECO:0000313" key="4">
    <source>
        <dbReference type="Proteomes" id="UP001210380"/>
    </source>
</evidence>
<dbReference type="InterPro" id="IPR050091">
    <property type="entry name" value="PKS_NRPS_Biosynth_Enz"/>
</dbReference>